<dbReference type="STRING" id="196164.gene:10740993"/>
<feature type="region of interest" description="Disordered" evidence="1">
    <location>
        <begin position="31"/>
        <end position="86"/>
    </location>
</feature>
<evidence type="ECO:0000313" key="3">
    <source>
        <dbReference type="Proteomes" id="UP000001409"/>
    </source>
</evidence>
<name>Q8FS15_COREF</name>
<protein>
    <submittedName>
        <fullName evidence="2">Uncharacterized protein</fullName>
    </submittedName>
</protein>
<reference evidence="2 3" key="1">
    <citation type="journal article" date="2003" name="Genome Res.">
        <title>Comparative complete genome sequence analysis of the amino acid replacements responsible for the thermostability of Corynebacterium efficiens.</title>
        <authorList>
            <person name="Nishio Y."/>
            <person name="Nakamura Y."/>
            <person name="Kawarabayasi Y."/>
            <person name="Usuda Y."/>
            <person name="Kimura E."/>
            <person name="Sugimoto S."/>
            <person name="Matsui K."/>
            <person name="Yamagishi A."/>
            <person name="Kikuchi H."/>
            <person name="Ikeo K."/>
            <person name="Gojobori T."/>
        </authorList>
    </citation>
    <scope>NUCLEOTIDE SEQUENCE [LARGE SCALE GENOMIC DNA]</scope>
    <source>
        <strain evidence="3">DSM 44549 / YS-314 / AJ 12310 / JCM 11189 / NBRC 100395</strain>
    </source>
</reference>
<dbReference type="Proteomes" id="UP000001409">
    <property type="component" value="Chromosome"/>
</dbReference>
<evidence type="ECO:0000313" key="2">
    <source>
        <dbReference type="EMBL" id="BAC17401.1"/>
    </source>
</evidence>
<sequence>MVAVEYEVFVAQFRQRTAARMAEFEKALAKAQGEVAKTSPGEPGRRQAAMSPPQVTPASPVARTPQQPGRGRPRGRGPVQSILRRA</sequence>
<dbReference type="EMBL" id="BA000035">
    <property type="protein sequence ID" value="BAC17401.1"/>
    <property type="molecule type" value="Genomic_DNA"/>
</dbReference>
<dbReference type="AlphaFoldDB" id="Q8FS15"/>
<evidence type="ECO:0000256" key="1">
    <source>
        <dbReference type="SAM" id="MobiDB-lite"/>
    </source>
</evidence>
<dbReference type="KEGG" id="cef:CE0591"/>
<keyword evidence="3" id="KW-1185">Reference proteome</keyword>
<proteinExistence type="predicted"/>
<accession>Q8FS15</accession>
<dbReference type="HOGENOM" id="CLU_197388_0_0_11"/>
<dbReference type="eggNOG" id="ENOG5032DVI">
    <property type="taxonomic scope" value="Bacteria"/>
</dbReference>
<organism evidence="2 3">
    <name type="scientific">Corynebacterium efficiens (strain DSM 44549 / YS-314 / AJ 12310 / JCM 11189 / NBRC 100395)</name>
    <dbReference type="NCBI Taxonomy" id="196164"/>
    <lineage>
        <taxon>Bacteria</taxon>
        <taxon>Bacillati</taxon>
        <taxon>Actinomycetota</taxon>
        <taxon>Actinomycetes</taxon>
        <taxon>Mycobacteriales</taxon>
        <taxon>Corynebacteriaceae</taxon>
        <taxon>Corynebacterium</taxon>
    </lineage>
</organism>